<dbReference type="EMBL" id="AB983235">
    <property type="protein sequence ID" value="BAQ35549.1"/>
    <property type="molecule type" value="Genomic_DNA"/>
</dbReference>
<dbReference type="EMBL" id="UAUZ02000002">
    <property type="protein sequence ID" value="CAD7353636.1"/>
    <property type="molecule type" value="Genomic_DNA"/>
</dbReference>
<dbReference type="RefSeq" id="WP_000201922.1">
    <property type="nucleotide sequence ID" value="NZ_AP025249.1"/>
</dbReference>
<reference evidence="2" key="3">
    <citation type="submission" date="2020-11" db="EMBL/GenBank/DDBJ databases">
        <authorList>
            <consortium name="Pathogen Informatics"/>
        </authorList>
    </citation>
    <scope>NUCLEOTIDE SEQUENCE</scope>
    <source>
        <strain evidence="2">NCTC13131</strain>
    </source>
</reference>
<sequence>MATKSFTTDYKFNNKAAEKLVNAMNKSEDAQVNRPNVFAQRLKTTEELQNFMSKVKVK</sequence>
<name>A0A0C6ERL2_STAAU</name>
<organism evidence="1">
    <name type="scientific">Staphylococcus aureus</name>
    <dbReference type="NCBI Taxonomy" id="1280"/>
    <lineage>
        <taxon>Bacteria</taxon>
        <taxon>Bacillati</taxon>
        <taxon>Bacillota</taxon>
        <taxon>Bacilli</taxon>
        <taxon>Bacillales</taxon>
        <taxon>Staphylococcaceae</taxon>
        <taxon>Staphylococcus</taxon>
    </lineage>
</organism>
<evidence type="ECO:0000313" key="4">
    <source>
        <dbReference type="Proteomes" id="UP000254224"/>
    </source>
</evidence>
<protein>
    <submittedName>
        <fullName evidence="2">Phage protein</fullName>
    </submittedName>
</protein>
<proteinExistence type="predicted"/>
<dbReference type="Proteomes" id="UP000254224">
    <property type="component" value="Unassembled WGS sequence"/>
</dbReference>
<evidence type="ECO:0000313" key="2">
    <source>
        <dbReference type="EMBL" id="CAD7353636.1"/>
    </source>
</evidence>
<accession>A0A0C6ERL2</accession>
<gene>
    <name evidence="2" type="ORF">NCTC13131_01145</name>
    <name evidence="3" type="ORF">NCTC7972_02233</name>
</gene>
<dbReference type="EMBL" id="UHAI01000002">
    <property type="protein sequence ID" value="SUK18682.1"/>
    <property type="molecule type" value="Genomic_DNA"/>
</dbReference>
<evidence type="ECO:0000313" key="3">
    <source>
        <dbReference type="EMBL" id="SUK18682.1"/>
    </source>
</evidence>
<reference evidence="1" key="1">
    <citation type="submission" date="2014-08" db="EMBL/GenBank/DDBJ databases">
        <title>Comparative genomics of MRSA.</title>
        <authorList>
            <person name="Yamamoto T."/>
        </authorList>
    </citation>
    <scope>NUCLEOTIDE SEQUENCE</scope>
    <source>
        <strain evidence="1">OC3</strain>
    </source>
</reference>
<dbReference type="Proteomes" id="UP000251686">
    <property type="component" value="Unassembled WGS sequence"/>
</dbReference>
<evidence type="ECO:0000313" key="1">
    <source>
        <dbReference type="EMBL" id="BAQ35549.1"/>
    </source>
</evidence>
<reference evidence="3 4" key="2">
    <citation type="submission" date="2018-06" db="EMBL/GenBank/DDBJ databases">
        <authorList>
            <consortium name="Pathogen Informatics"/>
            <person name="Doyle S."/>
        </authorList>
    </citation>
    <scope>NUCLEOTIDE SEQUENCE [LARGE SCALE GENOMIC DNA]</scope>
    <source>
        <strain evidence="3 4">NCTC7972</strain>
    </source>
</reference>
<dbReference type="AlphaFoldDB" id="A0A0C6ERL2"/>